<feature type="domain" description="Amine oxidase" evidence="1">
    <location>
        <begin position="26"/>
        <end position="301"/>
    </location>
</feature>
<evidence type="ECO:0000313" key="2">
    <source>
        <dbReference type="EMBL" id="QXQ14733.1"/>
    </source>
</evidence>
<name>A0ABX8SA45_9ACTN</name>
<dbReference type="Pfam" id="PF01593">
    <property type="entry name" value="Amino_oxidase"/>
    <property type="match status" value="2"/>
</dbReference>
<dbReference type="Gene3D" id="3.50.50.60">
    <property type="entry name" value="FAD/NAD(P)-binding domain"/>
    <property type="match status" value="1"/>
</dbReference>
<sequence>MQGAVVTRLTHAVDGRPRVAVVGSGVSGLTAAWTLTRTAEVTLFEQEARLGGHADTHRVPTARGDVVPVDTAFLVHNARTYPVLLRLFAELGVATQESEMSMSVRCDGCRLEYAGARGPRGVFARIGSVRRGRYLRMLTEIPRFHRLARNYLSGKETGRTLGEFVRDAGLSEYFEAHFLTPLVAAVWSCDPTTALRYPAEYLFRFLDNHGMLSVSGSPVWRTVTGGSATYVAAIAERLAVVSPATPVRSVERHADHVAIRDDADRVRTFDAAVVATHPDQALRMLAEPTPAERQILAAMPYSTSRAVLHQDESVLPAARNAQASWNYRLPSCSAKVDRVLVSYDVTRLQRLDPAHGRFLVTLGDEDRVDPVTILDRMTYQHPQYTPESVAAQQRLDEIGDDRVAFAGAYHGWGFHEDGAASGLAAARRIGARWSGRGAMSAPW</sequence>
<dbReference type="Proteomes" id="UP000887023">
    <property type="component" value="Chromosome"/>
</dbReference>
<protein>
    <submittedName>
        <fullName evidence="2">FAD-dependent oxidoreductase</fullName>
    </submittedName>
</protein>
<dbReference type="PANTHER" id="PTHR42923">
    <property type="entry name" value="PROTOPORPHYRINOGEN OXIDASE"/>
    <property type="match status" value="1"/>
</dbReference>
<gene>
    <name evidence="2" type="ORF">KV203_04860</name>
</gene>
<reference evidence="2" key="1">
    <citation type="submission" date="2021-07" db="EMBL/GenBank/DDBJ databases">
        <title>Candidatus Kaistella beijingensis sp. nov. isolated from a municipal wastewater treatment plant is involved in sludge foaming.</title>
        <authorList>
            <person name="Song Y."/>
            <person name="Liu S.-J."/>
        </authorList>
    </citation>
    <scope>NUCLEOTIDE SEQUENCE</scope>
    <source>
        <strain evidence="2">DSM 43998</strain>
    </source>
</reference>
<dbReference type="InterPro" id="IPR002937">
    <property type="entry name" value="Amino_oxidase"/>
</dbReference>
<proteinExistence type="predicted"/>
<organism evidence="2 3">
    <name type="scientific">Skermania pinensis</name>
    <dbReference type="NCBI Taxonomy" id="39122"/>
    <lineage>
        <taxon>Bacteria</taxon>
        <taxon>Bacillati</taxon>
        <taxon>Actinomycetota</taxon>
        <taxon>Actinomycetes</taxon>
        <taxon>Mycobacteriales</taxon>
        <taxon>Gordoniaceae</taxon>
        <taxon>Skermania</taxon>
    </lineage>
</organism>
<dbReference type="SUPFAM" id="SSF51905">
    <property type="entry name" value="FAD/NAD(P)-binding domain"/>
    <property type="match status" value="1"/>
</dbReference>
<dbReference type="PANTHER" id="PTHR42923:SF17">
    <property type="entry name" value="AMINE OXIDASE DOMAIN-CONTAINING PROTEIN"/>
    <property type="match status" value="1"/>
</dbReference>
<dbReference type="InterPro" id="IPR036188">
    <property type="entry name" value="FAD/NAD-bd_sf"/>
</dbReference>
<dbReference type="InterPro" id="IPR050464">
    <property type="entry name" value="Zeta_carotene_desat/Oxidored"/>
</dbReference>
<keyword evidence="3" id="KW-1185">Reference proteome</keyword>
<dbReference type="EMBL" id="CP079105">
    <property type="protein sequence ID" value="QXQ14733.1"/>
    <property type="molecule type" value="Genomic_DNA"/>
</dbReference>
<accession>A0ABX8SA45</accession>
<evidence type="ECO:0000313" key="3">
    <source>
        <dbReference type="Proteomes" id="UP000887023"/>
    </source>
</evidence>
<evidence type="ECO:0000259" key="1">
    <source>
        <dbReference type="Pfam" id="PF01593"/>
    </source>
</evidence>
<feature type="domain" description="Amine oxidase" evidence="1">
    <location>
        <begin position="376"/>
        <end position="429"/>
    </location>
</feature>